<sequence>MTTCIEVLRTGSRELGELHPRAHVALGPGDDFLMMPAVSPTGIGVKVVNVISGNRDRSLPLIH</sequence>
<dbReference type="SUPFAM" id="SSF51735">
    <property type="entry name" value="NAD(P)-binding Rossmann-fold domains"/>
    <property type="match status" value="1"/>
</dbReference>
<accession>A0A382GMT9</accession>
<gene>
    <name evidence="1" type="ORF">METZ01_LOCUS229066</name>
</gene>
<dbReference type="InterPro" id="IPR023401">
    <property type="entry name" value="ODC_N"/>
</dbReference>
<protein>
    <submittedName>
        <fullName evidence="1">Uncharacterized protein</fullName>
    </submittedName>
</protein>
<organism evidence="1">
    <name type="scientific">marine metagenome</name>
    <dbReference type="NCBI Taxonomy" id="408172"/>
    <lineage>
        <taxon>unclassified sequences</taxon>
        <taxon>metagenomes</taxon>
        <taxon>ecological metagenomes</taxon>
    </lineage>
</organism>
<evidence type="ECO:0000313" key="1">
    <source>
        <dbReference type="EMBL" id="SVB76212.1"/>
    </source>
</evidence>
<dbReference type="Gene3D" id="3.30.1780.10">
    <property type="entry name" value="ornithine cyclodeaminase, domain 1"/>
    <property type="match status" value="1"/>
</dbReference>
<dbReference type="AlphaFoldDB" id="A0A382GMT9"/>
<dbReference type="EMBL" id="UINC01056323">
    <property type="protein sequence ID" value="SVB76212.1"/>
    <property type="molecule type" value="Genomic_DNA"/>
</dbReference>
<feature type="non-terminal residue" evidence="1">
    <location>
        <position position="63"/>
    </location>
</feature>
<proteinExistence type="predicted"/>
<dbReference type="InterPro" id="IPR036291">
    <property type="entry name" value="NAD(P)-bd_dom_sf"/>
</dbReference>
<reference evidence="1" key="1">
    <citation type="submission" date="2018-05" db="EMBL/GenBank/DDBJ databases">
        <authorList>
            <person name="Lanie J.A."/>
            <person name="Ng W.-L."/>
            <person name="Kazmierczak K.M."/>
            <person name="Andrzejewski T.M."/>
            <person name="Davidsen T.M."/>
            <person name="Wayne K.J."/>
            <person name="Tettelin H."/>
            <person name="Glass J.I."/>
            <person name="Rusch D."/>
            <person name="Podicherti R."/>
            <person name="Tsui H.-C.T."/>
            <person name="Winkler M.E."/>
        </authorList>
    </citation>
    <scope>NUCLEOTIDE SEQUENCE</scope>
</reference>
<name>A0A382GMT9_9ZZZZ</name>